<feature type="compositionally biased region" description="Basic and acidic residues" evidence="1">
    <location>
        <begin position="167"/>
        <end position="186"/>
    </location>
</feature>
<protein>
    <submittedName>
        <fullName evidence="2">Uncharacterized protein</fullName>
    </submittedName>
</protein>
<feature type="region of interest" description="Disordered" evidence="1">
    <location>
        <begin position="1"/>
        <end position="105"/>
    </location>
</feature>
<name>K3W4F0_THAOC</name>
<comment type="caution">
    <text evidence="2">The sequence shown here is derived from an EMBL/GenBank/DDBJ whole genome shotgun (WGS) entry which is preliminary data.</text>
</comment>
<evidence type="ECO:0000313" key="2">
    <source>
        <dbReference type="EMBL" id="EJK77824.1"/>
    </source>
</evidence>
<evidence type="ECO:0000313" key="3">
    <source>
        <dbReference type="Proteomes" id="UP000266841"/>
    </source>
</evidence>
<proteinExistence type="predicted"/>
<evidence type="ECO:0000256" key="1">
    <source>
        <dbReference type="SAM" id="MobiDB-lite"/>
    </source>
</evidence>
<gene>
    <name evidence="2" type="ORF">THAOC_00317</name>
</gene>
<feature type="region of interest" description="Disordered" evidence="1">
    <location>
        <begin position="142"/>
        <end position="186"/>
    </location>
</feature>
<reference evidence="2 3" key="1">
    <citation type="journal article" date="2012" name="Genome Biol.">
        <title>Genome and low-iron response of an oceanic diatom adapted to chronic iron limitation.</title>
        <authorList>
            <person name="Lommer M."/>
            <person name="Specht M."/>
            <person name="Roy A.S."/>
            <person name="Kraemer L."/>
            <person name="Andreson R."/>
            <person name="Gutowska M.A."/>
            <person name="Wolf J."/>
            <person name="Bergner S.V."/>
            <person name="Schilhabel M.B."/>
            <person name="Klostermeier U.C."/>
            <person name="Beiko R.G."/>
            <person name="Rosenstiel P."/>
            <person name="Hippler M."/>
            <person name="Laroche J."/>
        </authorList>
    </citation>
    <scope>NUCLEOTIDE SEQUENCE [LARGE SCALE GENOMIC DNA]</scope>
    <source>
        <strain evidence="2 3">CCMP1005</strain>
    </source>
</reference>
<accession>K3W4F0</accession>
<keyword evidence="3" id="KW-1185">Reference proteome</keyword>
<dbReference type="Proteomes" id="UP000266841">
    <property type="component" value="Unassembled WGS sequence"/>
</dbReference>
<dbReference type="AlphaFoldDB" id="K3W4F0"/>
<sequence>STKLALFALARRSDVPTPETVSPRRVRDRRCQTCQTAALRLLRPSPGGGGKDERRRRAGRASPEDEGVLPEPGGRVPAVPRRRAAVGREGDGWSASPKDEDKDDLMTSLVPSYFGLGGAPAKGWIFVTSSRVTRRRRYLRWRSRGALRGSPRPGGPVASGCSSGRAADGRASPEDERRSPSEARLL</sequence>
<feature type="non-terminal residue" evidence="2">
    <location>
        <position position="1"/>
    </location>
</feature>
<dbReference type="EMBL" id="AGNL01000359">
    <property type="protein sequence ID" value="EJK77824.1"/>
    <property type="molecule type" value="Genomic_DNA"/>
</dbReference>
<organism evidence="2 3">
    <name type="scientific">Thalassiosira oceanica</name>
    <name type="common">Marine diatom</name>
    <dbReference type="NCBI Taxonomy" id="159749"/>
    <lineage>
        <taxon>Eukaryota</taxon>
        <taxon>Sar</taxon>
        <taxon>Stramenopiles</taxon>
        <taxon>Ochrophyta</taxon>
        <taxon>Bacillariophyta</taxon>
        <taxon>Coscinodiscophyceae</taxon>
        <taxon>Thalassiosirophycidae</taxon>
        <taxon>Thalassiosirales</taxon>
        <taxon>Thalassiosiraceae</taxon>
        <taxon>Thalassiosira</taxon>
    </lineage>
</organism>